<dbReference type="InterPro" id="IPR033749">
    <property type="entry name" value="Polyprenyl_synt_CS"/>
</dbReference>
<dbReference type="Gene3D" id="1.10.600.10">
    <property type="entry name" value="Farnesyl Diphosphate Synthase"/>
    <property type="match status" value="1"/>
</dbReference>
<protein>
    <submittedName>
        <fullName evidence="7">Isoprenyl synthetase</fullName>
    </submittedName>
</protein>
<keyword evidence="8" id="KW-1185">Reference proteome</keyword>
<dbReference type="PATRIC" id="fig|1544798.3.peg.15"/>
<comment type="similarity">
    <text evidence="2 6">Belongs to the FPP/GGPP synthase family.</text>
</comment>
<sequence length="327" mass="37023">MYTVEELQNRVSAEIEKRSKELLSNQPVELYAPIKYSLDMGGKRLRPVLVLLACNMFSETVEQAIPAAVGIEVFHNFTLLHDDIMDKADVRRSRPTVHRQFSENAAILSGDAMAFQSYRYFLEERSEALPEVLEVFSKTALEVCEGQQFDMDFEQRMDVTEEEYLEMIRLKTAVLLACSLKVGALLANAPENLANQLYDFGINLGLAFQLQDDLLDTFGDQAVFGKQIGGDILANKKTFLLINALAKASENEKATLINWIEKTDFDPKEKIAAVTKLYHSVGVKNIAEEKVNDFFNRAICILDDLNVQDVVKQPLRNLAHKMLTRKH</sequence>
<reference evidence="7 8" key="1">
    <citation type="submission" date="2014-09" db="EMBL/GenBank/DDBJ databases">
        <title>Draft Genome Sequence of Draconibacterium sp. JN14CK-3.</title>
        <authorList>
            <person name="Dong C."/>
            <person name="Lai Q."/>
            <person name="Shao Z."/>
        </authorList>
    </citation>
    <scope>NUCLEOTIDE SEQUENCE [LARGE SCALE GENOMIC DNA]</scope>
    <source>
        <strain evidence="7 8">JN14CK-3</strain>
    </source>
</reference>
<name>A0A0D8JBT5_9BACT</name>
<dbReference type="CDD" id="cd00685">
    <property type="entry name" value="Trans_IPPS_HT"/>
    <property type="match status" value="1"/>
</dbReference>
<dbReference type="AlphaFoldDB" id="A0A0D8JBT5"/>
<evidence type="ECO:0000256" key="6">
    <source>
        <dbReference type="RuleBase" id="RU004466"/>
    </source>
</evidence>
<dbReference type="OrthoDB" id="9805316at2"/>
<proteinExistence type="inferred from homology"/>
<dbReference type="GO" id="GO:0008299">
    <property type="term" value="P:isoprenoid biosynthetic process"/>
    <property type="evidence" value="ECO:0007669"/>
    <property type="project" value="InterPro"/>
</dbReference>
<keyword evidence="5" id="KW-0460">Magnesium</keyword>
<dbReference type="Pfam" id="PF00348">
    <property type="entry name" value="polyprenyl_synt"/>
    <property type="match status" value="1"/>
</dbReference>
<dbReference type="SFLD" id="SFLDS00005">
    <property type="entry name" value="Isoprenoid_Synthase_Type_I"/>
    <property type="match status" value="1"/>
</dbReference>
<dbReference type="PANTHER" id="PTHR12001">
    <property type="entry name" value="GERANYLGERANYL PYROPHOSPHATE SYNTHASE"/>
    <property type="match status" value="1"/>
</dbReference>
<organism evidence="7 8">
    <name type="scientific">Draconibacterium sediminis</name>
    <dbReference type="NCBI Taxonomy" id="1544798"/>
    <lineage>
        <taxon>Bacteria</taxon>
        <taxon>Pseudomonadati</taxon>
        <taxon>Bacteroidota</taxon>
        <taxon>Bacteroidia</taxon>
        <taxon>Marinilabiliales</taxon>
        <taxon>Prolixibacteraceae</taxon>
        <taxon>Draconibacterium</taxon>
    </lineage>
</organism>
<dbReference type="STRING" id="1544798.LH29_00075"/>
<evidence type="ECO:0000256" key="1">
    <source>
        <dbReference type="ARBA" id="ARBA00001946"/>
    </source>
</evidence>
<evidence type="ECO:0000313" key="7">
    <source>
        <dbReference type="EMBL" id="KJF43986.1"/>
    </source>
</evidence>
<evidence type="ECO:0000256" key="5">
    <source>
        <dbReference type="ARBA" id="ARBA00022842"/>
    </source>
</evidence>
<dbReference type="PANTHER" id="PTHR12001:SF85">
    <property type="entry name" value="SHORT CHAIN ISOPRENYL DIPHOSPHATE SYNTHASE"/>
    <property type="match status" value="1"/>
</dbReference>
<gene>
    <name evidence="7" type="ORF">LH29_00075</name>
</gene>
<evidence type="ECO:0000256" key="4">
    <source>
        <dbReference type="ARBA" id="ARBA00022723"/>
    </source>
</evidence>
<dbReference type="RefSeq" id="WP_045025486.1">
    <property type="nucleotide sequence ID" value="NZ_JRHC01000001.1"/>
</dbReference>
<evidence type="ECO:0000313" key="8">
    <source>
        <dbReference type="Proteomes" id="UP000032544"/>
    </source>
</evidence>
<evidence type="ECO:0000256" key="3">
    <source>
        <dbReference type="ARBA" id="ARBA00022679"/>
    </source>
</evidence>
<dbReference type="Proteomes" id="UP000032544">
    <property type="component" value="Unassembled WGS sequence"/>
</dbReference>
<dbReference type="InterPro" id="IPR000092">
    <property type="entry name" value="Polyprenyl_synt"/>
</dbReference>
<comment type="cofactor">
    <cofactor evidence="1">
        <name>Mg(2+)</name>
        <dbReference type="ChEBI" id="CHEBI:18420"/>
    </cofactor>
</comment>
<evidence type="ECO:0000256" key="2">
    <source>
        <dbReference type="ARBA" id="ARBA00006706"/>
    </source>
</evidence>
<dbReference type="SFLD" id="SFLDG01017">
    <property type="entry name" value="Polyprenyl_Transferase_Like"/>
    <property type="match status" value="1"/>
</dbReference>
<accession>A0A0D8JBT5</accession>
<keyword evidence="4" id="KW-0479">Metal-binding</keyword>
<dbReference type="EMBL" id="JRHC01000001">
    <property type="protein sequence ID" value="KJF43986.1"/>
    <property type="molecule type" value="Genomic_DNA"/>
</dbReference>
<keyword evidence="3 6" id="KW-0808">Transferase</keyword>
<comment type="caution">
    <text evidence="7">The sequence shown here is derived from an EMBL/GenBank/DDBJ whole genome shotgun (WGS) entry which is preliminary data.</text>
</comment>
<dbReference type="GO" id="GO:0046872">
    <property type="term" value="F:metal ion binding"/>
    <property type="evidence" value="ECO:0007669"/>
    <property type="project" value="UniProtKB-KW"/>
</dbReference>
<dbReference type="InterPro" id="IPR008949">
    <property type="entry name" value="Isoprenoid_synthase_dom_sf"/>
</dbReference>
<dbReference type="PROSITE" id="PS00444">
    <property type="entry name" value="POLYPRENYL_SYNTHASE_2"/>
    <property type="match status" value="1"/>
</dbReference>
<dbReference type="SUPFAM" id="SSF48576">
    <property type="entry name" value="Terpenoid synthases"/>
    <property type="match status" value="1"/>
</dbReference>
<dbReference type="GO" id="GO:0004659">
    <property type="term" value="F:prenyltransferase activity"/>
    <property type="evidence" value="ECO:0007669"/>
    <property type="project" value="InterPro"/>
</dbReference>